<dbReference type="EMBL" id="PPSL01000013">
    <property type="protein sequence ID" value="PQJ08777.1"/>
    <property type="molecule type" value="Genomic_DNA"/>
</dbReference>
<dbReference type="PANTHER" id="PTHR34585">
    <property type="match status" value="1"/>
</dbReference>
<evidence type="ECO:0000313" key="1">
    <source>
        <dbReference type="EMBL" id="PQJ08777.1"/>
    </source>
</evidence>
<dbReference type="InterPro" id="IPR009061">
    <property type="entry name" value="DNA-bd_dom_put_sf"/>
</dbReference>
<organism evidence="1 2">
    <name type="scientific">Flavipsychrobacter stenotrophus</name>
    <dbReference type="NCBI Taxonomy" id="2077091"/>
    <lineage>
        <taxon>Bacteria</taxon>
        <taxon>Pseudomonadati</taxon>
        <taxon>Bacteroidota</taxon>
        <taxon>Chitinophagia</taxon>
        <taxon>Chitinophagales</taxon>
        <taxon>Chitinophagaceae</taxon>
        <taxon>Flavipsychrobacter</taxon>
    </lineage>
</organism>
<gene>
    <name evidence="1" type="ORF">CJD36_022530</name>
</gene>
<accession>A0A2S7SQ76</accession>
<protein>
    <submittedName>
        <fullName evidence="1">DNA-binding protein</fullName>
    </submittedName>
</protein>
<keyword evidence="1" id="KW-0238">DNA-binding</keyword>
<dbReference type="AlphaFoldDB" id="A0A2S7SQ76"/>
<sequence length="105" mass="12300">MQNKMNKNQSTPIWVEDRVDELLDKVAEIIEKNQRPANEVILTEKETLQWLKVSKRTLASWKAEGIIIYSKIKGVIFYRLSDILTLVDNNRVEPVASTRRIFRSK</sequence>
<name>A0A2S7SQ76_9BACT</name>
<proteinExistence type="predicted"/>
<comment type="caution">
    <text evidence="1">The sequence shown here is derived from an EMBL/GenBank/DDBJ whole genome shotgun (WGS) entry which is preliminary data.</text>
</comment>
<evidence type="ECO:0000313" key="2">
    <source>
        <dbReference type="Proteomes" id="UP000239872"/>
    </source>
</evidence>
<dbReference type="SUPFAM" id="SSF46955">
    <property type="entry name" value="Putative DNA-binding domain"/>
    <property type="match status" value="1"/>
</dbReference>
<keyword evidence="2" id="KW-1185">Reference proteome</keyword>
<reference evidence="1 2" key="1">
    <citation type="submission" date="2018-01" db="EMBL/GenBank/DDBJ databases">
        <title>A novel member of the phylum Bacteroidetes isolated from glacier ice.</title>
        <authorList>
            <person name="Liu Q."/>
            <person name="Xin Y.-H."/>
        </authorList>
    </citation>
    <scope>NUCLEOTIDE SEQUENCE [LARGE SCALE GENOMIC DNA]</scope>
    <source>
        <strain evidence="1 2">RB1R16</strain>
    </source>
</reference>
<dbReference type="PANTHER" id="PTHR34585:SF22">
    <property type="entry name" value="HELIX-TURN-HELIX DOMAIN-CONTAINING PROTEIN"/>
    <property type="match status" value="1"/>
</dbReference>
<dbReference type="Proteomes" id="UP000239872">
    <property type="component" value="Unassembled WGS sequence"/>
</dbReference>
<dbReference type="GO" id="GO:0003677">
    <property type="term" value="F:DNA binding"/>
    <property type="evidence" value="ECO:0007669"/>
    <property type="project" value="UniProtKB-KW"/>
</dbReference>